<evidence type="ECO:0000313" key="4">
    <source>
        <dbReference type="Proteomes" id="UP001190926"/>
    </source>
</evidence>
<dbReference type="PANTHER" id="PTHR48449:SF1">
    <property type="entry name" value="DUF1985 DOMAIN-CONTAINING PROTEIN"/>
    <property type="match status" value="1"/>
</dbReference>
<comment type="caution">
    <text evidence="3">The sequence shown here is derived from an EMBL/GenBank/DDBJ whole genome shotgun (WGS) entry which is preliminary data.</text>
</comment>
<evidence type="ECO:0000256" key="1">
    <source>
        <dbReference type="SAM" id="Phobius"/>
    </source>
</evidence>
<reference evidence="3 4" key="1">
    <citation type="journal article" date="2021" name="Nat. Commun.">
        <title>Incipient diploidization of the medicinal plant Perilla within 10,000 years.</title>
        <authorList>
            <person name="Zhang Y."/>
            <person name="Shen Q."/>
            <person name="Leng L."/>
            <person name="Zhang D."/>
            <person name="Chen S."/>
            <person name="Shi Y."/>
            <person name="Ning Z."/>
            <person name="Chen S."/>
        </authorList>
    </citation>
    <scope>NUCLEOTIDE SEQUENCE [LARGE SCALE GENOMIC DNA]</scope>
    <source>
        <strain evidence="4">cv. PC099</strain>
    </source>
</reference>
<evidence type="ECO:0000313" key="3">
    <source>
        <dbReference type="EMBL" id="KAH6755665.1"/>
    </source>
</evidence>
<dbReference type="Pfam" id="PF09331">
    <property type="entry name" value="DUF1985"/>
    <property type="match status" value="1"/>
</dbReference>
<name>A0AAD4IN47_PERFH</name>
<keyword evidence="1" id="KW-0812">Transmembrane</keyword>
<evidence type="ECO:0000259" key="2">
    <source>
        <dbReference type="Pfam" id="PF09331"/>
    </source>
</evidence>
<feature type="transmembrane region" description="Helical" evidence="1">
    <location>
        <begin position="365"/>
        <end position="391"/>
    </location>
</feature>
<dbReference type="EMBL" id="SDAM02029595">
    <property type="protein sequence ID" value="KAH6755665.1"/>
    <property type="molecule type" value="Genomic_DNA"/>
</dbReference>
<dbReference type="PANTHER" id="PTHR48449">
    <property type="entry name" value="DUF1985 DOMAIN-CONTAINING PROTEIN"/>
    <property type="match status" value="1"/>
</dbReference>
<dbReference type="InterPro" id="IPR015410">
    <property type="entry name" value="DUF1985"/>
</dbReference>
<sequence length="399" mass="47100">MNGWRHHMSSSSQFYPLSPFFIDLARGKRWDRKSNQHSLTWWNREKEEEPPQTSNVFFITIDSYLVTVSDGYQPAWKRSEVRFIEPKINLHYKWKKFRIIVDTLTNIGEERLLDRFKAGCFGHVLSWRLGNSASRALHVLLSYEIFNDNPDELWFSVQGVQFRFSPIHYALMSGLNFGYSSFDPSRGIHDPSRVGVYKRVANGDSIVLRDLMRKFTECNIYEDSSNLPQDDSEEHDDYLKVANIIVLYFFFLGFADSRKVENWVWILVDDLSAWNRFPWGAYLYRALIHYVSIVPMTRLEALPSYHLYGPMWALQIWAYETIPTLGRVAAHYAYPNSIPRMLAWKFGTSPELDFGFIFGPEVQYIYIYIFHLYLYFYLILILFIWSCYPVLISRDDGIS</sequence>
<keyword evidence="1" id="KW-1133">Transmembrane helix</keyword>
<dbReference type="AlphaFoldDB" id="A0AAD4IN47"/>
<organism evidence="3 4">
    <name type="scientific">Perilla frutescens var. hirtella</name>
    <name type="common">Perilla citriodora</name>
    <name type="synonym">Perilla setoyensis</name>
    <dbReference type="NCBI Taxonomy" id="608512"/>
    <lineage>
        <taxon>Eukaryota</taxon>
        <taxon>Viridiplantae</taxon>
        <taxon>Streptophyta</taxon>
        <taxon>Embryophyta</taxon>
        <taxon>Tracheophyta</taxon>
        <taxon>Spermatophyta</taxon>
        <taxon>Magnoliopsida</taxon>
        <taxon>eudicotyledons</taxon>
        <taxon>Gunneridae</taxon>
        <taxon>Pentapetalae</taxon>
        <taxon>asterids</taxon>
        <taxon>lamiids</taxon>
        <taxon>Lamiales</taxon>
        <taxon>Lamiaceae</taxon>
        <taxon>Nepetoideae</taxon>
        <taxon>Elsholtzieae</taxon>
        <taxon>Perilla</taxon>
    </lineage>
</organism>
<feature type="domain" description="DUF1985" evidence="2">
    <location>
        <begin position="142"/>
        <end position="288"/>
    </location>
</feature>
<protein>
    <recommendedName>
        <fullName evidence="2">DUF1985 domain-containing protein</fullName>
    </recommendedName>
</protein>
<keyword evidence="1" id="KW-0472">Membrane</keyword>
<proteinExistence type="predicted"/>
<gene>
    <name evidence="3" type="ORF">C2S53_010529</name>
</gene>
<accession>A0AAD4IN47</accession>
<keyword evidence="4" id="KW-1185">Reference proteome</keyword>
<dbReference type="Proteomes" id="UP001190926">
    <property type="component" value="Unassembled WGS sequence"/>
</dbReference>